<gene>
    <name evidence="1" type="ORF">J2Z35_001149</name>
</gene>
<dbReference type="Proteomes" id="UP001314903">
    <property type="component" value="Unassembled WGS sequence"/>
</dbReference>
<accession>A0ABS4KHT6</accession>
<dbReference type="RefSeq" id="WP_209660380.1">
    <property type="nucleotide sequence ID" value="NZ_JAGGLI010000010.1"/>
</dbReference>
<evidence type="ECO:0000313" key="2">
    <source>
        <dbReference type="Proteomes" id="UP001314903"/>
    </source>
</evidence>
<sequence length="104" mass="12413">MKTNEIKEMIGKLNTLLKKDDTKGIYDLMSSDFKKRVKLEHFKNLRKYEVSISPDMELIKIYGADKDDFMIRVRYPQNNELRETNILLTNEGNEIKIRKFLENL</sequence>
<protein>
    <submittedName>
        <fullName evidence="1">Uncharacterized protein</fullName>
    </submittedName>
</protein>
<dbReference type="EMBL" id="JAGGLI010000010">
    <property type="protein sequence ID" value="MBP2027355.1"/>
    <property type="molecule type" value="Genomic_DNA"/>
</dbReference>
<reference evidence="1 2" key="1">
    <citation type="submission" date="2021-03" db="EMBL/GenBank/DDBJ databases">
        <title>Genomic Encyclopedia of Type Strains, Phase IV (KMG-IV): sequencing the most valuable type-strain genomes for metagenomic binning, comparative biology and taxonomic classification.</title>
        <authorList>
            <person name="Goeker M."/>
        </authorList>
    </citation>
    <scope>NUCLEOTIDE SEQUENCE [LARGE SCALE GENOMIC DNA]</scope>
    <source>
        <strain evidence="1 2">DSM 27512</strain>
    </source>
</reference>
<name>A0ABS4KHT6_9FIRM</name>
<comment type="caution">
    <text evidence="1">The sequence shown here is derived from an EMBL/GenBank/DDBJ whole genome shotgun (WGS) entry which is preliminary data.</text>
</comment>
<organism evidence="1 2">
    <name type="scientific">Acetoanaerobium pronyense</name>
    <dbReference type="NCBI Taxonomy" id="1482736"/>
    <lineage>
        <taxon>Bacteria</taxon>
        <taxon>Bacillati</taxon>
        <taxon>Bacillota</taxon>
        <taxon>Clostridia</taxon>
        <taxon>Peptostreptococcales</taxon>
        <taxon>Filifactoraceae</taxon>
        <taxon>Acetoanaerobium</taxon>
    </lineage>
</organism>
<keyword evidence="2" id="KW-1185">Reference proteome</keyword>
<proteinExistence type="predicted"/>
<evidence type="ECO:0000313" key="1">
    <source>
        <dbReference type="EMBL" id="MBP2027355.1"/>
    </source>
</evidence>